<organism evidence="2 3">
    <name type="scientific">Nonomuraea muscovyensis</name>
    <dbReference type="NCBI Taxonomy" id="1124761"/>
    <lineage>
        <taxon>Bacteria</taxon>
        <taxon>Bacillati</taxon>
        <taxon>Actinomycetota</taxon>
        <taxon>Actinomycetes</taxon>
        <taxon>Streptosporangiales</taxon>
        <taxon>Streptosporangiaceae</taxon>
        <taxon>Nonomuraea</taxon>
    </lineage>
</organism>
<dbReference type="SUPFAM" id="SSF50494">
    <property type="entry name" value="Trypsin-like serine proteases"/>
    <property type="match status" value="1"/>
</dbReference>
<feature type="signal peptide" evidence="1">
    <location>
        <begin position="1"/>
        <end position="21"/>
    </location>
</feature>
<protein>
    <recommendedName>
        <fullName evidence="4">S1 family peptidase</fullName>
    </recommendedName>
</protein>
<comment type="caution">
    <text evidence="2">The sequence shown here is derived from an EMBL/GenBank/DDBJ whole genome shotgun (WGS) entry which is preliminary data.</text>
</comment>
<dbReference type="RefSeq" id="WP_185084922.1">
    <property type="nucleotide sequence ID" value="NZ_JACHJB010000002.1"/>
</dbReference>
<dbReference type="AlphaFoldDB" id="A0A7X0C1P5"/>
<evidence type="ECO:0008006" key="4">
    <source>
        <dbReference type="Google" id="ProtNLM"/>
    </source>
</evidence>
<evidence type="ECO:0000313" key="3">
    <source>
        <dbReference type="Proteomes" id="UP000583800"/>
    </source>
</evidence>
<keyword evidence="1" id="KW-0732">Signal</keyword>
<sequence>MLRKLLGVAVAATVAISAAPAAYGDTDPVEDVPTVTDAAQAELEDLRQLATEEGITLDEAVARYGWQDDFVAVANRLRDAHPDTYAGAVVAEDGTSGWIAFKGEAPATAAELTAAVPVPVKVVADRGYSEEELRQTLRTTHFGMLEQPGVANSAGEYDIETGVVTVEVEPAEPLTDPEAKERFRARLQPVRAANAAVKVEVKVADKVEMGTEAYIRGGGYLDKTNGATWCTTAFTVKQGNARGVATAAHCGESKLRYLNHGTSSYTTISRKRRHSGGHGDVGWFTTGGYTAARTFYYNRGKTRYVDDTRWAVQGVAISNFGRTTGYKGSPKVHRINVCYGDFCDMVAMDKHYTAGGDSGGPWYRGNTAYGIHSGYVVLGGKKRSTFSEVRYLPQALDISVFER</sequence>
<dbReference type="Proteomes" id="UP000583800">
    <property type="component" value="Unassembled WGS sequence"/>
</dbReference>
<feature type="chain" id="PRO_5031029086" description="S1 family peptidase" evidence="1">
    <location>
        <begin position="22"/>
        <end position="403"/>
    </location>
</feature>
<dbReference type="InterPro" id="IPR043504">
    <property type="entry name" value="Peptidase_S1_PA_chymotrypsin"/>
</dbReference>
<dbReference type="EMBL" id="JACHJB010000002">
    <property type="protein sequence ID" value="MBB6346870.1"/>
    <property type="molecule type" value="Genomic_DNA"/>
</dbReference>
<name>A0A7X0C1P5_9ACTN</name>
<evidence type="ECO:0000256" key="1">
    <source>
        <dbReference type="SAM" id="SignalP"/>
    </source>
</evidence>
<proteinExistence type="predicted"/>
<evidence type="ECO:0000313" key="2">
    <source>
        <dbReference type="EMBL" id="MBB6346870.1"/>
    </source>
</evidence>
<dbReference type="InterPro" id="IPR009003">
    <property type="entry name" value="Peptidase_S1_PA"/>
</dbReference>
<dbReference type="Gene3D" id="2.40.10.10">
    <property type="entry name" value="Trypsin-like serine proteases"/>
    <property type="match status" value="2"/>
</dbReference>
<dbReference type="CDD" id="cd21112">
    <property type="entry name" value="alphaLP-like"/>
    <property type="match status" value="1"/>
</dbReference>
<reference evidence="2 3" key="1">
    <citation type="submission" date="2020-08" db="EMBL/GenBank/DDBJ databases">
        <title>Sequencing the genomes of 1000 actinobacteria strains.</title>
        <authorList>
            <person name="Klenk H.-P."/>
        </authorList>
    </citation>
    <scope>NUCLEOTIDE SEQUENCE [LARGE SCALE GENOMIC DNA]</scope>
    <source>
        <strain evidence="2 3">DSM 45913</strain>
    </source>
</reference>
<keyword evidence="3" id="KW-1185">Reference proteome</keyword>
<gene>
    <name evidence="2" type="ORF">FHU36_003415</name>
</gene>
<accession>A0A7X0C1P5</accession>